<dbReference type="RefSeq" id="WP_010797657.1">
    <property type="nucleotide sequence ID" value="NZ_CP053063.1"/>
</dbReference>
<evidence type="ECO:0000259" key="1">
    <source>
        <dbReference type="Pfam" id="PF19837"/>
    </source>
</evidence>
<proteinExistence type="predicted"/>
<sequence length="68" mass="7921">MFGKRTEDSTSATHFRSERISWVNGNYFFTTREGTLEGPFFTREEAEHQIGRYISRMTQAAEIQKRAG</sequence>
<dbReference type="EMBL" id="JADTXM010000014">
    <property type="protein sequence ID" value="MBH3440726.1"/>
    <property type="molecule type" value="Genomic_DNA"/>
</dbReference>
<evidence type="ECO:0000313" key="4">
    <source>
        <dbReference type="EMBL" id="SPZ09690.1"/>
    </source>
</evidence>
<organism evidence="4 5">
    <name type="scientific">Pseudomonas luteola</name>
    <dbReference type="NCBI Taxonomy" id="47886"/>
    <lineage>
        <taxon>Bacteria</taxon>
        <taxon>Pseudomonadati</taxon>
        <taxon>Pseudomonadota</taxon>
        <taxon>Gammaproteobacteria</taxon>
        <taxon>Pseudomonadales</taxon>
        <taxon>Pseudomonadaceae</taxon>
        <taxon>Pseudomonas</taxon>
    </lineage>
</organism>
<evidence type="ECO:0000313" key="3">
    <source>
        <dbReference type="EMBL" id="MBH3440726.1"/>
    </source>
</evidence>
<feature type="domain" description="DUF6316" evidence="1">
    <location>
        <begin position="5"/>
        <end position="59"/>
    </location>
</feature>
<reference evidence="3 7" key="3">
    <citation type="submission" date="2020-11" db="EMBL/GenBank/DDBJ databases">
        <title>Enhanced detection system for hospital associated transmission using whole genome sequencing surveillance.</title>
        <authorList>
            <person name="Harrison L.H."/>
            <person name="Van Tyne D."/>
            <person name="Marsh J.W."/>
            <person name="Griffith M.P."/>
            <person name="Snyder D.J."/>
            <person name="Cooper V.S."/>
            <person name="Mustapha M."/>
        </authorList>
    </citation>
    <scope>NUCLEOTIDE SEQUENCE [LARGE SCALE GENOMIC DNA]</scope>
    <source>
        <strain evidence="3 7">PSB00013</strain>
    </source>
</reference>
<dbReference type="Proteomes" id="UP000638986">
    <property type="component" value="Unassembled WGS sequence"/>
</dbReference>
<protein>
    <submittedName>
        <fullName evidence="4">Thiolase-like protein</fullName>
    </submittedName>
</protein>
<keyword evidence="6" id="KW-1185">Reference proteome</keyword>
<dbReference type="Proteomes" id="UP000626180">
    <property type="component" value="Unassembled WGS sequence"/>
</dbReference>
<gene>
    <name evidence="3" type="ORF">I5Q09_18770</name>
    <name evidence="2" type="ORF">IRZ65_19925</name>
    <name evidence="4" type="ORF">NCTC11842_03267</name>
</gene>
<dbReference type="EMBL" id="JADMCD010000013">
    <property type="protein sequence ID" value="MBF8642940.1"/>
    <property type="molecule type" value="Genomic_DNA"/>
</dbReference>
<accession>A0A2X2ET07</accession>
<reference evidence="4 5" key="1">
    <citation type="submission" date="2018-06" db="EMBL/GenBank/DDBJ databases">
        <authorList>
            <consortium name="Pathogen Informatics"/>
            <person name="Doyle S."/>
        </authorList>
    </citation>
    <scope>NUCLEOTIDE SEQUENCE [LARGE SCALE GENOMIC DNA]</scope>
    <source>
        <strain evidence="4 5">NCTC11842</strain>
    </source>
</reference>
<dbReference type="Pfam" id="PF19837">
    <property type="entry name" value="DUF6316"/>
    <property type="match status" value="1"/>
</dbReference>
<evidence type="ECO:0000313" key="5">
    <source>
        <dbReference type="Proteomes" id="UP000250443"/>
    </source>
</evidence>
<reference evidence="2 6" key="2">
    <citation type="submission" date="2020-10" db="EMBL/GenBank/DDBJ databases">
        <title>Genome sequences of Pseudomonas isolates.</title>
        <authorList>
            <person name="Wessels L."/>
            <person name="Reich F."/>
            <person name="Hammerl J."/>
        </authorList>
    </citation>
    <scope>NUCLEOTIDE SEQUENCE [LARGE SCALE GENOMIC DNA]</scope>
    <source>
        <strain evidence="2 6">20-MO00624-0</strain>
    </source>
</reference>
<evidence type="ECO:0000313" key="2">
    <source>
        <dbReference type="EMBL" id="MBF8642940.1"/>
    </source>
</evidence>
<evidence type="ECO:0000313" key="6">
    <source>
        <dbReference type="Proteomes" id="UP000626180"/>
    </source>
</evidence>
<dbReference type="GeneID" id="300267883"/>
<dbReference type="Proteomes" id="UP000250443">
    <property type="component" value="Unassembled WGS sequence"/>
</dbReference>
<dbReference type="EMBL" id="UAUF01000013">
    <property type="protein sequence ID" value="SPZ09690.1"/>
    <property type="molecule type" value="Genomic_DNA"/>
</dbReference>
<dbReference type="AlphaFoldDB" id="A0A2X2ET07"/>
<evidence type="ECO:0000313" key="7">
    <source>
        <dbReference type="Proteomes" id="UP000638986"/>
    </source>
</evidence>
<dbReference type="InterPro" id="IPR045630">
    <property type="entry name" value="DUF6316"/>
</dbReference>
<name>A0A2X2ET07_PSELU</name>